<dbReference type="SMART" id="SM00311">
    <property type="entry name" value="PWI"/>
    <property type="match status" value="1"/>
</dbReference>
<dbReference type="PANTHER" id="PTHR23148">
    <property type="entry name" value="SERINE/ARGININE REGULATED NUCLEAR MATRIX PROTEIN"/>
    <property type="match status" value="1"/>
</dbReference>
<proteinExistence type="predicted"/>
<evidence type="ECO:0000313" key="6">
    <source>
        <dbReference type="Proteomes" id="UP001562354"/>
    </source>
</evidence>
<dbReference type="Pfam" id="PF01480">
    <property type="entry name" value="PWI"/>
    <property type="match status" value="1"/>
</dbReference>
<evidence type="ECO:0000256" key="2">
    <source>
        <dbReference type="SAM" id="Coils"/>
    </source>
</evidence>
<keyword evidence="6" id="KW-1185">Reference proteome</keyword>
<feature type="region of interest" description="Disordered" evidence="3">
    <location>
        <begin position="155"/>
        <end position="408"/>
    </location>
</feature>
<comment type="caution">
    <text evidence="5">The sequence shown here is derived from an EMBL/GenBank/DDBJ whole genome shotgun (WGS) entry which is preliminary data.</text>
</comment>
<dbReference type="InterPro" id="IPR052225">
    <property type="entry name" value="Ser/Arg_repetitive_matrix"/>
</dbReference>
<feature type="compositionally biased region" description="Basic and acidic residues" evidence="3">
    <location>
        <begin position="155"/>
        <end position="178"/>
    </location>
</feature>
<dbReference type="Gene3D" id="1.20.1390.10">
    <property type="entry name" value="PWI domain"/>
    <property type="match status" value="1"/>
</dbReference>
<keyword evidence="1" id="KW-0507">mRNA processing</keyword>
<dbReference type="InterPro" id="IPR036483">
    <property type="entry name" value="PWI_dom_sf"/>
</dbReference>
<feature type="compositionally biased region" description="Basic and acidic residues" evidence="3">
    <location>
        <begin position="252"/>
        <end position="264"/>
    </location>
</feature>
<dbReference type="PANTHER" id="PTHR23148:SF0">
    <property type="entry name" value="SERINE_ARGININE REPETITIVE MATRIX PROTEIN 1"/>
    <property type="match status" value="1"/>
</dbReference>
<protein>
    <recommendedName>
        <fullName evidence="4">PWI domain-containing protein</fullName>
    </recommendedName>
</protein>
<dbReference type="PROSITE" id="PS51025">
    <property type="entry name" value="PWI"/>
    <property type="match status" value="1"/>
</dbReference>
<feature type="compositionally biased region" description="Basic and acidic residues" evidence="3">
    <location>
        <begin position="325"/>
        <end position="340"/>
    </location>
</feature>
<name>A0ABR3PQ40_9PEZI</name>
<feature type="compositionally biased region" description="Basic residues" evidence="3">
    <location>
        <begin position="280"/>
        <end position="303"/>
    </location>
</feature>
<accession>A0ABR3PQ40</accession>
<dbReference type="EMBL" id="JBFMKM010000001">
    <property type="protein sequence ID" value="KAL1311675.1"/>
    <property type="molecule type" value="Genomic_DNA"/>
</dbReference>
<dbReference type="SUPFAM" id="SSF101233">
    <property type="entry name" value="PWI domain"/>
    <property type="match status" value="1"/>
</dbReference>
<feature type="domain" description="PWI" evidence="4">
    <location>
        <begin position="15"/>
        <end position="114"/>
    </location>
</feature>
<dbReference type="Proteomes" id="UP001562354">
    <property type="component" value="Unassembled WGS sequence"/>
</dbReference>
<reference evidence="5 6" key="1">
    <citation type="submission" date="2024-07" db="EMBL/GenBank/DDBJ databases">
        <title>Draft sequence of the Neodothiora populina.</title>
        <authorList>
            <person name="Drown D.D."/>
            <person name="Schuette U.S."/>
            <person name="Buechlein A.B."/>
            <person name="Rusch D.R."/>
            <person name="Winton L.W."/>
            <person name="Adams G.A."/>
        </authorList>
    </citation>
    <scope>NUCLEOTIDE SEQUENCE [LARGE SCALE GENOMIC DNA]</scope>
    <source>
        <strain evidence="5 6">CPC 39397</strain>
    </source>
</reference>
<evidence type="ECO:0000313" key="5">
    <source>
        <dbReference type="EMBL" id="KAL1311675.1"/>
    </source>
</evidence>
<feature type="coiled-coil region" evidence="2">
    <location>
        <begin position="116"/>
        <end position="150"/>
    </location>
</feature>
<sequence>MNRITTNVDQKLLRTTKFPVEFSQKVDTSKIHIPVIKNWAAGEVSKILNYEDDVVIGLLFDLLEGSKYPDIKSLQIQLTGFLGKDAAPFCKELWTLCLDAQKSDTGIPKQLVEAKKAELIQEKIESERAAENARRRREEERARERELEDIRYRERADRGRGRGGPRRDYDRRPPRDYSRSPPPRHHRMMPPAPRNADTYVPGQESPRRAERRYRSRTRSPRRPPLGRNDQPSPKRRRVNSRSPSYSPPPRGSRRDAERRNDYSPRPRRRSSPPYRESSRSRSRSRTQRPRRDRRRHSRSRSARRGLDDEDRAIRPRRRRSSSSLDRTRDVRIDKSKDRAPVGKALQSPSCADRRQSVTVSPDARRSSPKPSAEKPTSPDVATKQRAENTAAPGLATDEADHTKADAAT</sequence>
<dbReference type="RefSeq" id="XP_069204524.1">
    <property type="nucleotide sequence ID" value="XM_069341010.1"/>
</dbReference>
<dbReference type="InterPro" id="IPR002483">
    <property type="entry name" value="PWI_dom"/>
</dbReference>
<evidence type="ECO:0000259" key="4">
    <source>
        <dbReference type="PROSITE" id="PS51025"/>
    </source>
</evidence>
<keyword evidence="2" id="KW-0175">Coiled coil</keyword>
<organism evidence="5 6">
    <name type="scientific">Neodothiora populina</name>
    <dbReference type="NCBI Taxonomy" id="2781224"/>
    <lineage>
        <taxon>Eukaryota</taxon>
        <taxon>Fungi</taxon>
        <taxon>Dikarya</taxon>
        <taxon>Ascomycota</taxon>
        <taxon>Pezizomycotina</taxon>
        <taxon>Dothideomycetes</taxon>
        <taxon>Dothideomycetidae</taxon>
        <taxon>Dothideales</taxon>
        <taxon>Dothioraceae</taxon>
        <taxon>Neodothiora</taxon>
    </lineage>
</organism>
<gene>
    <name evidence="5" type="ORF">AAFC00_001779</name>
</gene>
<evidence type="ECO:0000256" key="1">
    <source>
        <dbReference type="ARBA" id="ARBA00022664"/>
    </source>
</evidence>
<feature type="compositionally biased region" description="Basic residues" evidence="3">
    <location>
        <begin position="209"/>
        <end position="221"/>
    </location>
</feature>
<dbReference type="GeneID" id="95975482"/>
<evidence type="ECO:0000256" key="3">
    <source>
        <dbReference type="SAM" id="MobiDB-lite"/>
    </source>
</evidence>
<feature type="compositionally biased region" description="Basic and acidic residues" evidence="3">
    <location>
        <begin position="398"/>
        <end position="408"/>
    </location>
</feature>